<organism evidence="3 4">
    <name type="scientific">Verticillium longisporum</name>
    <name type="common">Verticillium dahliae var. longisporum</name>
    <dbReference type="NCBI Taxonomy" id="100787"/>
    <lineage>
        <taxon>Eukaryota</taxon>
        <taxon>Fungi</taxon>
        <taxon>Dikarya</taxon>
        <taxon>Ascomycota</taxon>
        <taxon>Pezizomycotina</taxon>
        <taxon>Sordariomycetes</taxon>
        <taxon>Hypocreomycetidae</taxon>
        <taxon>Glomerellales</taxon>
        <taxon>Plectosphaerellaceae</taxon>
        <taxon>Verticillium</taxon>
    </lineage>
</organism>
<evidence type="ECO:0000256" key="1">
    <source>
        <dbReference type="SAM" id="Phobius"/>
    </source>
</evidence>
<dbReference type="OrthoDB" id="627262at2759"/>
<reference evidence="3" key="1">
    <citation type="journal article" date="2021" name="Mol. Plant Pathol.">
        <title>A 20-kb lineage-specific genomic region tames virulence in pathogenic amphidiploid Verticillium longisporum.</title>
        <authorList>
            <person name="Harting R."/>
            <person name="Starke J."/>
            <person name="Kusch H."/>
            <person name="Poggeler S."/>
            <person name="Maurus I."/>
            <person name="Schluter R."/>
            <person name="Landesfeind M."/>
            <person name="Bulla I."/>
            <person name="Nowrousian M."/>
            <person name="de Jonge R."/>
            <person name="Stahlhut G."/>
            <person name="Hoff K.J."/>
            <person name="Asshauer K.P."/>
            <person name="Thurmer A."/>
            <person name="Stanke M."/>
            <person name="Daniel R."/>
            <person name="Morgenstern B."/>
            <person name="Thomma B.P.H.J."/>
            <person name="Kronstad J.W."/>
            <person name="Braus-Stromeyer S.A."/>
            <person name="Braus G.H."/>
        </authorList>
    </citation>
    <scope>NUCLEOTIDE SEQUENCE</scope>
    <source>
        <strain evidence="3">Vl32</strain>
    </source>
</reference>
<gene>
    <name evidence="3" type="ORF">HYQ45_018875</name>
</gene>
<feature type="transmembrane region" description="Helical" evidence="1">
    <location>
        <begin position="58"/>
        <end position="80"/>
    </location>
</feature>
<comment type="caution">
    <text evidence="3">The sequence shown here is derived from an EMBL/GenBank/DDBJ whole genome shotgun (WGS) entry which is preliminary data.</text>
</comment>
<accession>A0A8I2ZSQ0</accession>
<keyword evidence="1" id="KW-0812">Transmembrane</keyword>
<dbReference type="InterPro" id="IPR022033">
    <property type="entry name" value="Rav1p_C"/>
</dbReference>
<feature type="domain" description="RAVE complex protein Rav1 C-terminal" evidence="2">
    <location>
        <begin position="2"/>
        <end position="35"/>
    </location>
</feature>
<dbReference type="EMBL" id="JAEMWZ010000096">
    <property type="protein sequence ID" value="KAG7136828.1"/>
    <property type="molecule type" value="Genomic_DNA"/>
</dbReference>
<evidence type="ECO:0000313" key="4">
    <source>
        <dbReference type="Proteomes" id="UP000689129"/>
    </source>
</evidence>
<sequence>MRAQFEIIARNEYTKSEMKNPIDCSLYYLALKKKTLPAMNYLLTPEEQGPITLEAWKLIVWSLGLCYFGVVFAVPLFILFQSRPLK</sequence>
<evidence type="ECO:0000259" key="2">
    <source>
        <dbReference type="Pfam" id="PF12234"/>
    </source>
</evidence>
<keyword evidence="1" id="KW-1133">Transmembrane helix</keyword>
<dbReference type="Proteomes" id="UP000689129">
    <property type="component" value="Unassembled WGS sequence"/>
</dbReference>
<evidence type="ECO:0000313" key="3">
    <source>
        <dbReference type="EMBL" id="KAG7136828.1"/>
    </source>
</evidence>
<dbReference type="Pfam" id="PF12234">
    <property type="entry name" value="Rav1p_C"/>
    <property type="match status" value="1"/>
</dbReference>
<dbReference type="AlphaFoldDB" id="A0A8I2ZSQ0"/>
<proteinExistence type="predicted"/>
<protein>
    <recommendedName>
        <fullName evidence="2">RAVE complex protein Rav1 C-terminal domain-containing protein</fullName>
    </recommendedName>
</protein>
<name>A0A8I2ZSQ0_VERLO</name>
<keyword evidence="1" id="KW-0472">Membrane</keyword>